<dbReference type="AlphaFoldDB" id="A0A0C3E9N8"/>
<reference evidence="3" key="2">
    <citation type="submission" date="2015-01" db="EMBL/GenBank/DDBJ databases">
        <title>Evolutionary Origins and Diversification of the Mycorrhizal Mutualists.</title>
        <authorList>
            <consortium name="DOE Joint Genome Institute"/>
            <consortium name="Mycorrhizal Genomics Consortium"/>
            <person name="Kohler A."/>
            <person name="Kuo A."/>
            <person name="Nagy L.G."/>
            <person name="Floudas D."/>
            <person name="Copeland A."/>
            <person name="Barry K.W."/>
            <person name="Cichocki N."/>
            <person name="Veneault-Fourrey C."/>
            <person name="LaButti K."/>
            <person name="Lindquist E.A."/>
            <person name="Lipzen A."/>
            <person name="Lundell T."/>
            <person name="Morin E."/>
            <person name="Murat C."/>
            <person name="Riley R."/>
            <person name="Ohm R."/>
            <person name="Sun H."/>
            <person name="Tunlid A."/>
            <person name="Henrissat B."/>
            <person name="Grigoriev I.V."/>
            <person name="Hibbett D.S."/>
            <person name="Martin F."/>
        </authorList>
    </citation>
    <scope>NUCLEOTIDE SEQUENCE [LARGE SCALE GENOMIC DNA]</scope>
    <source>
        <strain evidence="3">Foug A</strain>
    </source>
</reference>
<keyword evidence="1" id="KW-0472">Membrane</keyword>
<organism evidence="2 3">
    <name type="scientific">Scleroderma citrinum Foug A</name>
    <dbReference type="NCBI Taxonomy" id="1036808"/>
    <lineage>
        <taxon>Eukaryota</taxon>
        <taxon>Fungi</taxon>
        <taxon>Dikarya</taxon>
        <taxon>Basidiomycota</taxon>
        <taxon>Agaricomycotina</taxon>
        <taxon>Agaricomycetes</taxon>
        <taxon>Agaricomycetidae</taxon>
        <taxon>Boletales</taxon>
        <taxon>Sclerodermatineae</taxon>
        <taxon>Sclerodermataceae</taxon>
        <taxon>Scleroderma</taxon>
    </lineage>
</organism>
<keyword evidence="3" id="KW-1185">Reference proteome</keyword>
<dbReference type="HOGENOM" id="CLU_2312950_0_0_1"/>
<proteinExistence type="predicted"/>
<feature type="non-terminal residue" evidence="2">
    <location>
        <position position="1"/>
    </location>
</feature>
<dbReference type="InParanoid" id="A0A0C3E9N8"/>
<accession>A0A0C3E9N8</accession>
<sequence length="100" mass="12028">PDDDYIFSMPFDLMAFQVCYFAQSLLNMHIKMCWRMLIATQLFMRSMDGLCRHDLRIYVLCISPTVHIYHWMLQSKYPLLVHEFSLNKRHPHESYLGLTL</sequence>
<evidence type="ECO:0000256" key="1">
    <source>
        <dbReference type="SAM" id="Phobius"/>
    </source>
</evidence>
<keyword evidence="1" id="KW-1133">Transmembrane helix</keyword>
<protein>
    <submittedName>
        <fullName evidence="2">Uncharacterized protein</fullName>
    </submittedName>
</protein>
<reference evidence="2 3" key="1">
    <citation type="submission" date="2014-04" db="EMBL/GenBank/DDBJ databases">
        <authorList>
            <consortium name="DOE Joint Genome Institute"/>
            <person name="Kuo A."/>
            <person name="Kohler A."/>
            <person name="Nagy L.G."/>
            <person name="Floudas D."/>
            <person name="Copeland A."/>
            <person name="Barry K.W."/>
            <person name="Cichocki N."/>
            <person name="Veneault-Fourrey C."/>
            <person name="LaButti K."/>
            <person name="Lindquist E.A."/>
            <person name="Lipzen A."/>
            <person name="Lundell T."/>
            <person name="Morin E."/>
            <person name="Murat C."/>
            <person name="Sun H."/>
            <person name="Tunlid A."/>
            <person name="Henrissat B."/>
            <person name="Grigoriev I.V."/>
            <person name="Hibbett D.S."/>
            <person name="Martin F."/>
            <person name="Nordberg H.P."/>
            <person name="Cantor M.N."/>
            <person name="Hua S.X."/>
        </authorList>
    </citation>
    <scope>NUCLEOTIDE SEQUENCE [LARGE SCALE GENOMIC DNA]</scope>
    <source>
        <strain evidence="2 3">Foug A</strain>
    </source>
</reference>
<feature type="transmembrane region" description="Helical" evidence="1">
    <location>
        <begin position="14"/>
        <end position="34"/>
    </location>
</feature>
<dbReference type="EMBL" id="KN822027">
    <property type="protein sequence ID" value="KIM64681.1"/>
    <property type="molecule type" value="Genomic_DNA"/>
</dbReference>
<name>A0A0C3E9N8_9AGAM</name>
<gene>
    <name evidence="2" type="ORF">SCLCIDRAFT_1213198</name>
</gene>
<evidence type="ECO:0000313" key="3">
    <source>
        <dbReference type="Proteomes" id="UP000053989"/>
    </source>
</evidence>
<dbReference type="Proteomes" id="UP000053989">
    <property type="component" value="Unassembled WGS sequence"/>
</dbReference>
<evidence type="ECO:0000313" key="2">
    <source>
        <dbReference type="EMBL" id="KIM64681.1"/>
    </source>
</evidence>
<keyword evidence="1" id="KW-0812">Transmembrane</keyword>